<organism evidence="2 3">
    <name type="scientific">Streblomastix strix</name>
    <dbReference type="NCBI Taxonomy" id="222440"/>
    <lineage>
        <taxon>Eukaryota</taxon>
        <taxon>Metamonada</taxon>
        <taxon>Preaxostyla</taxon>
        <taxon>Oxymonadida</taxon>
        <taxon>Streblomastigidae</taxon>
        <taxon>Streblomastix</taxon>
    </lineage>
</organism>
<dbReference type="InterPro" id="IPR011050">
    <property type="entry name" value="Pectin_lyase_fold/virulence"/>
</dbReference>
<accession>A0A5J4X023</accession>
<protein>
    <submittedName>
        <fullName evidence="2">Uncharacterized protein</fullName>
    </submittedName>
</protein>
<reference evidence="2 3" key="1">
    <citation type="submission" date="2019-03" db="EMBL/GenBank/DDBJ databases">
        <title>Single cell metagenomics reveals metabolic interactions within the superorganism composed of flagellate Streblomastix strix and complex community of Bacteroidetes bacteria on its surface.</title>
        <authorList>
            <person name="Treitli S.C."/>
            <person name="Kolisko M."/>
            <person name="Husnik F."/>
            <person name="Keeling P."/>
            <person name="Hampl V."/>
        </authorList>
    </citation>
    <scope>NUCLEOTIDE SEQUENCE [LARGE SCALE GENOMIC DNA]</scope>
    <source>
        <strain evidence="2">ST1C</strain>
    </source>
</reference>
<dbReference type="Proteomes" id="UP000324800">
    <property type="component" value="Unassembled WGS sequence"/>
</dbReference>
<dbReference type="InterPro" id="IPR006626">
    <property type="entry name" value="PbH1"/>
</dbReference>
<dbReference type="EMBL" id="SNRW01000648">
    <property type="protein sequence ID" value="KAA6399955.1"/>
    <property type="molecule type" value="Genomic_DNA"/>
</dbReference>
<evidence type="ECO:0000256" key="1">
    <source>
        <dbReference type="SAM" id="Phobius"/>
    </source>
</evidence>
<keyword evidence="1" id="KW-0812">Transmembrane</keyword>
<evidence type="ECO:0000313" key="3">
    <source>
        <dbReference type="Proteomes" id="UP000324800"/>
    </source>
</evidence>
<evidence type="ECO:0000313" key="2">
    <source>
        <dbReference type="EMBL" id="KAA6399955.1"/>
    </source>
</evidence>
<keyword evidence="1" id="KW-0472">Membrane</keyword>
<dbReference type="AlphaFoldDB" id="A0A5J4X023"/>
<dbReference type="SMART" id="SM00710">
    <property type="entry name" value="PbH1"/>
    <property type="match status" value="8"/>
</dbReference>
<feature type="transmembrane region" description="Helical" evidence="1">
    <location>
        <begin position="12"/>
        <end position="35"/>
    </location>
</feature>
<dbReference type="OrthoDB" id="294016at2759"/>
<sequence length="942" mass="104734">MLSSKIKHPSRPLIPALCIGILSLILIVCKMAHYFSFVPDQVTLEYCINQEFGEKLNKSSVSELQLCSQSLFATGSYTYNHFSFDNQVILLIILTYFLIITRLILSNNSRHIVTQKTSVNPLKYKSEHFLLLSIVIYYATRSFFDASAVTTEKSNQTFNGVGLGQIDLDGSDDEYIITNCTFANIESTVSTACSLQLYIGNRAKVYINNCSFTNCRTENEGGAIWLDISYGGKLTIDGMCRFNECTSYCYYWTDYGGGAIMLYIYGEDSQAILEDGIIFYRCSSPLMGGAIFLLMSEFANVTFGQTLFLDCWSDLTGGAMYLWFSEYDTSYFQIEGDITFRDCSSGDSGGGMQVQVQNDLEITTSHTVLFDHCSSVRGGQLSIYSGNEGKGIRLTGDIQFNQCHSFEYSGGLHIDSYFRALIEISNFSFDGCTSEQFAGGTASDCYFGSQNIIRGLTIQNCVTSGYGGGILLYVDGQYSTTQVIDLIITNCSSQQYAGGIFIEVHEESLIIFEGFFHVTNCTSQEEGGGIYVQTQGMLAEVDMTSDLIIDSCTSMMDGGGIYVNLYEEGEIIIRNKCKLINCKSEDGNGGGLYIQIDFSKIYQFTINNFLIKDCQAKADQTPPTGPYPPEIPTGYGGGIFLTGIGDYDVSSRGLDFRNVKFHNNSADKGGYNLFAAITKVEEWCLMGIAGEYVKGNYIDFKSDKNKLQGIPIEQDLLRYNPDLDIERDKQDLEDYWNVPYGSIWHVSNRDDVSPSGNDQNGCALITNPCKTIEYALEQISLEKELSYTTPTSEKRIGITQNGFDLNSPIQFKPSTSYTNVIKIMKQLYRTLTPMTEQAEIKIIKGSSESTVEGGHKGWISTAQELQLRIYGIKIITDQFKLTIPIIYIQDTKSILKLDTVTFSGIQLSHATEAKGIVHINVDNSQFIAQSCIFQNIDIDSQG</sequence>
<dbReference type="SUPFAM" id="SSF51126">
    <property type="entry name" value="Pectin lyase-like"/>
    <property type="match status" value="1"/>
</dbReference>
<keyword evidence="1" id="KW-1133">Transmembrane helix</keyword>
<feature type="transmembrane region" description="Helical" evidence="1">
    <location>
        <begin position="88"/>
        <end position="105"/>
    </location>
</feature>
<feature type="non-terminal residue" evidence="2">
    <location>
        <position position="942"/>
    </location>
</feature>
<gene>
    <name evidence="2" type="ORF">EZS28_004520</name>
</gene>
<proteinExistence type="predicted"/>
<name>A0A5J4X023_9EUKA</name>
<comment type="caution">
    <text evidence="2">The sequence shown here is derived from an EMBL/GenBank/DDBJ whole genome shotgun (WGS) entry which is preliminary data.</text>
</comment>